<dbReference type="SUPFAM" id="SSF53335">
    <property type="entry name" value="S-adenosyl-L-methionine-dependent methyltransferases"/>
    <property type="match status" value="1"/>
</dbReference>
<organism evidence="4 5">
    <name type="scientific">Arachnia propionica</name>
    <dbReference type="NCBI Taxonomy" id="1750"/>
    <lineage>
        <taxon>Bacteria</taxon>
        <taxon>Bacillati</taxon>
        <taxon>Actinomycetota</taxon>
        <taxon>Actinomycetes</taxon>
        <taxon>Propionibacteriales</taxon>
        <taxon>Propionibacteriaceae</taxon>
        <taxon>Arachnia</taxon>
    </lineage>
</organism>
<evidence type="ECO:0000313" key="5">
    <source>
        <dbReference type="Proteomes" id="UP000280935"/>
    </source>
</evidence>
<evidence type="ECO:0000256" key="2">
    <source>
        <dbReference type="ARBA" id="ARBA00022679"/>
    </source>
</evidence>
<gene>
    <name evidence="4" type="ORF">EII35_06460</name>
</gene>
<dbReference type="PANTHER" id="PTHR43861:SF1">
    <property type="entry name" value="TRANS-ACONITATE 2-METHYLTRANSFERASE"/>
    <property type="match status" value="1"/>
</dbReference>
<keyword evidence="1 4" id="KW-0489">Methyltransferase</keyword>
<proteinExistence type="predicted"/>
<keyword evidence="2 4" id="KW-0808">Transferase</keyword>
<evidence type="ECO:0000256" key="1">
    <source>
        <dbReference type="ARBA" id="ARBA00022603"/>
    </source>
</evidence>
<dbReference type="Pfam" id="PF13649">
    <property type="entry name" value="Methyltransf_25"/>
    <property type="match status" value="1"/>
</dbReference>
<dbReference type="EMBL" id="RQYT01000010">
    <property type="protein sequence ID" value="RRD50002.1"/>
    <property type="molecule type" value="Genomic_DNA"/>
</dbReference>
<feature type="domain" description="Methyltransferase" evidence="3">
    <location>
        <begin position="37"/>
        <end position="128"/>
    </location>
</feature>
<dbReference type="PANTHER" id="PTHR43861">
    <property type="entry name" value="TRANS-ACONITATE 2-METHYLTRANSFERASE-RELATED"/>
    <property type="match status" value="1"/>
</dbReference>
<dbReference type="RefSeq" id="WP_125227639.1">
    <property type="nucleotide sequence ID" value="NZ_RQYT01000010.1"/>
</dbReference>
<reference evidence="4 5" key="1">
    <citation type="submission" date="2018-11" db="EMBL/GenBank/DDBJ databases">
        <title>Genomes From Bacteria Associated with the Canine Oral Cavity: a Test Case for Automated Genome-Based Taxonomic Assignment.</title>
        <authorList>
            <person name="Coil D.A."/>
            <person name="Jospin G."/>
            <person name="Darling A.E."/>
            <person name="Wallis C."/>
            <person name="Davis I.J."/>
            <person name="Harris S."/>
            <person name="Eisen J.A."/>
            <person name="Holcombe L.J."/>
            <person name="O'Flynn C."/>
        </authorList>
    </citation>
    <scope>NUCLEOTIDE SEQUENCE [LARGE SCALE GENOMIC DNA]</scope>
    <source>
        <strain evidence="4 5">OH2822_COT-296</strain>
    </source>
</reference>
<evidence type="ECO:0000259" key="3">
    <source>
        <dbReference type="Pfam" id="PF13649"/>
    </source>
</evidence>
<name>A0A3P1WTQ4_9ACTN</name>
<dbReference type="AlphaFoldDB" id="A0A3P1WTQ4"/>
<dbReference type="Proteomes" id="UP000280935">
    <property type="component" value="Unassembled WGS sequence"/>
</dbReference>
<dbReference type="GO" id="GO:0008168">
    <property type="term" value="F:methyltransferase activity"/>
    <property type="evidence" value="ECO:0007669"/>
    <property type="project" value="UniProtKB-KW"/>
</dbReference>
<sequence>MSFDDPRLAVVYDIDNPDGPDHDFYRRLADETGARSITDLGCGTGILTVTLARSGREVTGIDPAPAMLEQAGNRPGGDRVTWLLGTAEMIAPESTELILMTGNVAMHIIGDAWHETLGHIAQGLRPGGVLAFENRNPEAEAWKRWNHDLAERDTPVGRLRESLVTEPPDHRGVVVMHCHNEFVDDGAVVDVDMPLQFRSHDQVVRDLAAVGLRVEATHSNWEQRPFTGGPDELLMVIVARK</sequence>
<comment type="caution">
    <text evidence="4">The sequence shown here is derived from an EMBL/GenBank/DDBJ whole genome shotgun (WGS) entry which is preliminary data.</text>
</comment>
<dbReference type="InterPro" id="IPR029063">
    <property type="entry name" value="SAM-dependent_MTases_sf"/>
</dbReference>
<evidence type="ECO:0000313" key="4">
    <source>
        <dbReference type="EMBL" id="RRD50002.1"/>
    </source>
</evidence>
<dbReference type="OrthoDB" id="9811589at2"/>
<protein>
    <submittedName>
        <fullName evidence="4">Class I SAM-dependent methyltransferase</fullName>
    </submittedName>
</protein>
<dbReference type="GO" id="GO:0032259">
    <property type="term" value="P:methylation"/>
    <property type="evidence" value="ECO:0007669"/>
    <property type="project" value="UniProtKB-KW"/>
</dbReference>
<dbReference type="CDD" id="cd02440">
    <property type="entry name" value="AdoMet_MTases"/>
    <property type="match status" value="1"/>
</dbReference>
<dbReference type="Gene3D" id="3.40.50.150">
    <property type="entry name" value="Vaccinia Virus protein VP39"/>
    <property type="match status" value="1"/>
</dbReference>
<accession>A0A3P1WTQ4</accession>
<dbReference type="InterPro" id="IPR041698">
    <property type="entry name" value="Methyltransf_25"/>
</dbReference>